<name>A0AAW2TSL3_9LAMI</name>
<protein>
    <submittedName>
        <fullName evidence="2">Uncharacterized protein</fullName>
    </submittedName>
</protein>
<organism evidence="2">
    <name type="scientific">Sesamum latifolium</name>
    <dbReference type="NCBI Taxonomy" id="2727402"/>
    <lineage>
        <taxon>Eukaryota</taxon>
        <taxon>Viridiplantae</taxon>
        <taxon>Streptophyta</taxon>
        <taxon>Embryophyta</taxon>
        <taxon>Tracheophyta</taxon>
        <taxon>Spermatophyta</taxon>
        <taxon>Magnoliopsida</taxon>
        <taxon>eudicotyledons</taxon>
        <taxon>Gunneridae</taxon>
        <taxon>Pentapetalae</taxon>
        <taxon>asterids</taxon>
        <taxon>lamiids</taxon>
        <taxon>Lamiales</taxon>
        <taxon>Pedaliaceae</taxon>
        <taxon>Sesamum</taxon>
    </lineage>
</organism>
<evidence type="ECO:0000256" key="1">
    <source>
        <dbReference type="SAM" id="MobiDB-lite"/>
    </source>
</evidence>
<evidence type="ECO:0000313" key="2">
    <source>
        <dbReference type="EMBL" id="KAL0406571.1"/>
    </source>
</evidence>
<gene>
    <name evidence="2" type="ORF">Slati_3971000</name>
</gene>
<feature type="region of interest" description="Disordered" evidence="1">
    <location>
        <begin position="1"/>
        <end position="35"/>
    </location>
</feature>
<proteinExistence type="predicted"/>
<reference evidence="2" key="1">
    <citation type="submission" date="2020-06" db="EMBL/GenBank/DDBJ databases">
        <authorList>
            <person name="Li T."/>
            <person name="Hu X."/>
            <person name="Zhang T."/>
            <person name="Song X."/>
            <person name="Zhang H."/>
            <person name="Dai N."/>
            <person name="Sheng W."/>
            <person name="Hou X."/>
            <person name="Wei L."/>
        </authorList>
    </citation>
    <scope>NUCLEOTIDE SEQUENCE</scope>
    <source>
        <strain evidence="2">KEN1</strain>
        <tissue evidence="2">Leaf</tissue>
    </source>
</reference>
<dbReference type="AlphaFoldDB" id="A0AAW2TSL3"/>
<sequence>MAKAKKSKQSVETSGQPKHSADSDSGIGTVDQPKHFAQQNAALGAGKVTVIADKPVTSVAQPSNLSGKEPDMPVAKIGLLDFHGFISNLETSPFVAKKDATTVLTGPR</sequence>
<comment type="caution">
    <text evidence="2">The sequence shown here is derived from an EMBL/GenBank/DDBJ whole genome shotgun (WGS) entry which is preliminary data.</text>
</comment>
<reference evidence="2" key="2">
    <citation type="journal article" date="2024" name="Plant">
        <title>Genomic evolution and insights into agronomic trait innovations of Sesamum species.</title>
        <authorList>
            <person name="Miao H."/>
            <person name="Wang L."/>
            <person name="Qu L."/>
            <person name="Liu H."/>
            <person name="Sun Y."/>
            <person name="Le M."/>
            <person name="Wang Q."/>
            <person name="Wei S."/>
            <person name="Zheng Y."/>
            <person name="Lin W."/>
            <person name="Duan Y."/>
            <person name="Cao H."/>
            <person name="Xiong S."/>
            <person name="Wang X."/>
            <person name="Wei L."/>
            <person name="Li C."/>
            <person name="Ma Q."/>
            <person name="Ju M."/>
            <person name="Zhao R."/>
            <person name="Li G."/>
            <person name="Mu C."/>
            <person name="Tian Q."/>
            <person name="Mei H."/>
            <person name="Zhang T."/>
            <person name="Gao T."/>
            <person name="Zhang H."/>
        </authorList>
    </citation>
    <scope>NUCLEOTIDE SEQUENCE</scope>
    <source>
        <strain evidence="2">KEN1</strain>
    </source>
</reference>
<accession>A0AAW2TSL3</accession>
<dbReference type="EMBL" id="JACGWN010000014">
    <property type="protein sequence ID" value="KAL0406571.1"/>
    <property type="molecule type" value="Genomic_DNA"/>
</dbReference>